<protein>
    <submittedName>
        <fullName evidence="1">Uncharacterized protein</fullName>
    </submittedName>
</protein>
<evidence type="ECO:0000313" key="1">
    <source>
        <dbReference type="EMBL" id="KAK5803531.1"/>
    </source>
</evidence>
<sequence>MGNFIRQLIHYDCKAITLSYTEVLKNDQELYFGWDISLKVSFKRAVAPCNRWLREEGGGALGIEWRNFRGNTLVIGNMGARLVRPSNGQLRANLG</sequence>
<comment type="caution">
    <text evidence="1">The sequence shown here is derived from an EMBL/GenBank/DDBJ whole genome shotgun (WGS) entry which is preliminary data.</text>
</comment>
<dbReference type="Proteomes" id="UP001358586">
    <property type="component" value="Chromosome 9"/>
</dbReference>
<gene>
    <name evidence="1" type="ORF">PVK06_031178</name>
</gene>
<keyword evidence="2" id="KW-1185">Reference proteome</keyword>
<accession>A0ABR0NRC3</accession>
<organism evidence="1 2">
    <name type="scientific">Gossypium arboreum</name>
    <name type="common">Tree cotton</name>
    <name type="synonym">Gossypium nanking</name>
    <dbReference type="NCBI Taxonomy" id="29729"/>
    <lineage>
        <taxon>Eukaryota</taxon>
        <taxon>Viridiplantae</taxon>
        <taxon>Streptophyta</taxon>
        <taxon>Embryophyta</taxon>
        <taxon>Tracheophyta</taxon>
        <taxon>Spermatophyta</taxon>
        <taxon>Magnoliopsida</taxon>
        <taxon>eudicotyledons</taxon>
        <taxon>Gunneridae</taxon>
        <taxon>Pentapetalae</taxon>
        <taxon>rosids</taxon>
        <taxon>malvids</taxon>
        <taxon>Malvales</taxon>
        <taxon>Malvaceae</taxon>
        <taxon>Malvoideae</taxon>
        <taxon>Gossypium</taxon>
    </lineage>
</organism>
<proteinExistence type="predicted"/>
<reference evidence="1 2" key="1">
    <citation type="submission" date="2023-03" db="EMBL/GenBank/DDBJ databases">
        <title>WGS of Gossypium arboreum.</title>
        <authorList>
            <person name="Yu D."/>
        </authorList>
    </citation>
    <scope>NUCLEOTIDE SEQUENCE [LARGE SCALE GENOMIC DNA]</scope>
    <source>
        <tissue evidence="1">Leaf</tissue>
    </source>
</reference>
<name>A0ABR0NRC3_GOSAR</name>
<dbReference type="EMBL" id="JARKNE010000009">
    <property type="protein sequence ID" value="KAK5803531.1"/>
    <property type="molecule type" value="Genomic_DNA"/>
</dbReference>
<evidence type="ECO:0000313" key="2">
    <source>
        <dbReference type="Proteomes" id="UP001358586"/>
    </source>
</evidence>